<dbReference type="AlphaFoldDB" id="A0A975CDU3"/>
<accession>A0A975CDU3</accession>
<gene>
    <name evidence="1" type="ORF">J1M35_12315</name>
</gene>
<evidence type="ECO:0000313" key="1">
    <source>
        <dbReference type="EMBL" id="QTD43926.1"/>
    </source>
</evidence>
<evidence type="ECO:0000313" key="2">
    <source>
        <dbReference type="Proteomes" id="UP000663903"/>
    </source>
</evidence>
<organism evidence="1 2">
    <name type="scientific">Ottowia testudinis</name>
    <dbReference type="NCBI Taxonomy" id="2816950"/>
    <lineage>
        <taxon>Bacteria</taxon>
        <taxon>Pseudomonadati</taxon>
        <taxon>Pseudomonadota</taxon>
        <taxon>Betaproteobacteria</taxon>
        <taxon>Burkholderiales</taxon>
        <taxon>Comamonadaceae</taxon>
        <taxon>Ottowia</taxon>
    </lineage>
</organism>
<sequence length="53" mass="6180">MNACTNSSAIAARFVDLAVAAIGKLRARRRECRETGRRWWFSWADERYQNKSC</sequence>
<dbReference type="KEGG" id="otd:J1M35_12315"/>
<dbReference type="RefSeq" id="WP_208007334.1">
    <property type="nucleotide sequence ID" value="NZ_CP071796.1"/>
</dbReference>
<keyword evidence="2" id="KW-1185">Reference proteome</keyword>
<dbReference type="EMBL" id="CP071796">
    <property type="protein sequence ID" value="QTD43926.1"/>
    <property type="molecule type" value="Genomic_DNA"/>
</dbReference>
<protein>
    <submittedName>
        <fullName evidence="1">Uncharacterized protein</fullName>
    </submittedName>
</protein>
<reference evidence="1" key="1">
    <citation type="submission" date="2021-03" db="EMBL/GenBank/DDBJ databases">
        <title>Ottowia sp. 27C isolated from the cloaca of a Giant Asian pond turtle (Heosemys grandis).</title>
        <authorList>
            <person name="Spergser J."/>
            <person name="Busse H.-J."/>
        </authorList>
    </citation>
    <scope>NUCLEOTIDE SEQUENCE</scope>
    <source>
        <strain evidence="1">27C</strain>
    </source>
</reference>
<proteinExistence type="predicted"/>
<dbReference type="Proteomes" id="UP000663903">
    <property type="component" value="Chromosome"/>
</dbReference>
<name>A0A975CDU3_9BURK</name>